<dbReference type="GO" id="GO:0046872">
    <property type="term" value="F:metal ion binding"/>
    <property type="evidence" value="ECO:0007669"/>
    <property type="project" value="UniProtKB-KW"/>
</dbReference>
<keyword evidence="5 9" id="KW-0255">Endonuclease</keyword>
<comment type="caution">
    <text evidence="9">The sequence shown here is derived from an EMBL/GenBank/DDBJ whole genome shotgun (WGS) entry which is preliminary data.</text>
</comment>
<reference evidence="9" key="2">
    <citation type="journal article" date="2021" name="Microbiome">
        <title>Successional dynamics and alternative stable states in a saline activated sludge microbial community over 9 years.</title>
        <authorList>
            <person name="Wang Y."/>
            <person name="Ye J."/>
            <person name="Ju F."/>
            <person name="Liu L."/>
            <person name="Boyd J.A."/>
            <person name="Deng Y."/>
            <person name="Parks D.H."/>
            <person name="Jiang X."/>
            <person name="Yin X."/>
            <person name="Woodcroft B.J."/>
            <person name="Tyson G.W."/>
            <person name="Hugenholtz P."/>
            <person name="Polz M.F."/>
            <person name="Zhang T."/>
        </authorList>
    </citation>
    <scope>NUCLEOTIDE SEQUENCE</scope>
    <source>
        <strain evidence="9">HKST-UBA01</strain>
    </source>
</reference>
<organism evidence="9 10">
    <name type="scientific">Eiseniibacteriota bacterium</name>
    <dbReference type="NCBI Taxonomy" id="2212470"/>
    <lineage>
        <taxon>Bacteria</taxon>
        <taxon>Candidatus Eiseniibacteriota</taxon>
    </lineage>
</organism>
<gene>
    <name evidence="9" type="ORF">KC729_19800</name>
</gene>
<evidence type="ECO:0000313" key="10">
    <source>
        <dbReference type="Proteomes" id="UP000697710"/>
    </source>
</evidence>
<protein>
    <submittedName>
        <fullName evidence="9">CRISPR-associated endonuclease Cas2</fullName>
    </submittedName>
</protein>
<evidence type="ECO:0000256" key="3">
    <source>
        <dbReference type="ARBA" id="ARBA00022722"/>
    </source>
</evidence>
<dbReference type="GO" id="GO:0004521">
    <property type="term" value="F:RNA endonuclease activity"/>
    <property type="evidence" value="ECO:0007669"/>
    <property type="project" value="InterPro"/>
</dbReference>
<feature type="non-terminal residue" evidence="9">
    <location>
        <position position="41"/>
    </location>
</feature>
<dbReference type="GO" id="GO:0051607">
    <property type="term" value="P:defense response to virus"/>
    <property type="evidence" value="ECO:0007669"/>
    <property type="project" value="UniProtKB-KW"/>
</dbReference>
<dbReference type="InterPro" id="IPR019199">
    <property type="entry name" value="Virulence_VapD/CRISPR_Cas2"/>
</dbReference>
<dbReference type="GO" id="GO:0043571">
    <property type="term" value="P:maintenance of CRISPR repeat elements"/>
    <property type="evidence" value="ECO:0007669"/>
    <property type="project" value="InterPro"/>
</dbReference>
<evidence type="ECO:0000256" key="1">
    <source>
        <dbReference type="ARBA" id="ARBA00001946"/>
    </source>
</evidence>
<accession>A0A956M2W1</accession>
<evidence type="ECO:0000313" key="9">
    <source>
        <dbReference type="EMBL" id="MCA9729938.1"/>
    </source>
</evidence>
<dbReference type="EMBL" id="JAGQHR010000908">
    <property type="protein sequence ID" value="MCA9729938.1"/>
    <property type="molecule type" value="Genomic_DNA"/>
</dbReference>
<dbReference type="InterPro" id="IPR021127">
    <property type="entry name" value="CRISPR_associated_Cas2"/>
</dbReference>
<dbReference type="AlphaFoldDB" id="A0A956M2W1"/>
<dbReference type="SUPFAM" id="SSF143430">
    <property type="entry name" value="TTP0101/SSO1404-like"/>
    <property type="match status" value="1"/>
</dbReference>
<keyword evidence="7" id="KW-0460">Magnesium</keyword>
<comment type="cofactor">
    <cofactor evidence="1">
        <name>Mg(2+)</name>
        <dbReference type="ChEBI" id="CHEBI:18420"/>
    </cofactor>
</comment>
<evidence type="ECO:0000256" key="2">
    <source>
        <dbReference type="ARBA" id="ARBA00009959"/>
    </source>
</evidence>
<evidence type="ECO:0000256" key="4">
    <source>
        <dbReference type="ARBA" id="ARBA00022723"/>
    </source>
</evidence>
<dbReference type="Pfam" id="PF09827">
    <property type="entry name" value="CRISPR_Cas2"/>
    <property type="match status" value="1"/>
</dbReference>
<dbReference type="CDD" id="cd09725">
    <property type="entry name" value="Cas2_I_II_III"/>
    <property type="match status" value="1"/>
</dbReference>
<evidence type="ECO:0000256" key="5">
    <source>
        <dbReference type="ARBA" id="ARBA00022759"/>
    </source>
</evidence>
<name>A0A956M2W1_UNCEI</name>
<keyword evidence="4" id="KW-0479">Metal-binding</keyword>
<proteinExistence type="inferred from homology"/>
<keyword evidence="3" id="KW-0540">Nuclease</keyword>
<sequence length="41" mass="4918">MRSLILVSYDVCHPKRLRMVHKKMCGFGEWVQYSVFLCRLS</sequence>
<reference evidence="9" key="1">
    <citation type="submission" date="2020-04" db="EMBL/GenBank/DDBJ databases">
        <authorList>
            <person name="Zhang T."/>
        </authorList>
    </citation>
    <scope>NUCLEOTIDE SEQUENCE</scope>
    <source>
        <strain evidence="9">HKST-UBA01</strain>
    </source>
</reference>
<dbReference type="Proteomes" id="UP000697710">
    <property type="component" value="Unassembled WGS sequence"/>
</dbReference>
<comment type="similarity">
    <text evidence="2">Belongs to the CRISPR-associated endoribonuclease Cas2 protein family.</text>
</comment>
<evidence type="ECO:0000256" key="8">
    <source>
        <dbReference type="ARBA" id="ARBA00023118"/>
    </source>
</evidence>
<dbReference type="GO" id="GO:0016787">
    <property type="term" value="F:hydrolase activity"/>
    <property type="evidence" value="ECO:0007669"/>
    <property type="project" value="UniProtKB-KW"/>
</dbReference>
<dbReference type="Gene3D" id="3.30.70.240">
    <property type="match status" value="1"/>
</dbReference>
<keyword evidence="6" id="KW-0378">Hydrolase</keyword>
<keyword evidence="8" id="KW-0051">Antiviral defense</keyword>
<evidence type="ECO:0000256" key="7">
    <source>
        <dbReference type="ARBA" id="ARBA00022842"/>
    </source>
</evidence>
<evidence type="ECO:0000256" key="6">
    <source>
        <dbReference type="ARBA" id="ARBA00022801"/>
    </source>
</evidence>